<organism evidence="4 5">
    <name type="scientific">Dawidia cretensis</name>
    <dbReference type="NCBI Taxonomy" id="2782350"/>
    <lineage>
        <taxon>Bacteria</taxon>
        <taxon>Pseudomonadati</taxon>
        <taxon>Bacteroidota</taxon>
        <taxon>Cytophagia</taxon>
        <taxon>Cytophagales</taxon>
        <taxon>Chryseotaleaceae</taxon>
        <taxon>Dawidia</taxon>
    </lineage>
</organism>
<dbReference type="CDD" id="cd00146">
    <property type="entry name" value="PKD"/>
    <property type="match status" value="1"/>
</dbReference>
<dbReference type="GO" id="GO:0000155">
    <property type="term" value="F:phosphorelay sensor kinase activity"/>
    <property type="evidence" value="ECO:0007669"/>
    <property type="project" value="InterPro"/>
</dbReference>
<keyword evidence="5" id="KW-1185">Reference proteome</keyword>
<dbReference type="GO" id="GO:0046983">
    <property type="term" value="F:protein dimerization activity"/>
    <property type="evidence" value="ECO:0007669"/>
    <property type="project" value="InterPro"/>
</dbReference>
<feature type="domain" description="Two component regulator three Y" evidence="2">
    <location>
        <begin position="5"/>
        <end position="69"/>
    </location>
</feature>
<dbReference type="AlphaFoldDB" id="A0AAP2GT55"/>
<dbReference type="Gene3D" id="1.20.5.1930">
    <property type="match status" value="1"/>
</dbReference>
<feature type="transmembrane region" description="Helical" evidence="1">
    <location>
        <begin position="76"/>
        <end position="94"/>
    </location>
</feature>
<feature type="non-terminal residue" evidence="4">
    <location>
        <position position="152"/>
    </location>
</feature>
<evidence type="ECO:0000259" key="3">
    <source>
        <dbReference type="Pfam" id="PF07730"/>
    </source>
</evidence>
<dbReference type="EMBL" id="JAHESE010000123">
    <property type="protein sequence ID" value="MBT1712526.1"/>
    <property type="molecule type" value="Genomic_DNA"/>
</dbReference>
<protein>
    <recommendedName>
        <fullName evidence="6">Histidine kinase</fullName>
    </recommendedName>
</protein>
<evidence type="ECO:0008006" key="6">
    <source>
        <dbReference type="Google" id="ProtNLM"/>
    </source>
</evidence>
<keyword evidence="1" id="KW-0472">Membrane</keyword>
<proteinExistence type="predicted"/>
<dbReference type="RefSeq" id="WP_254088079.1">
    <property type="nucleotide sequence ID" value="NZ_JAHESE010000123.1"/>
</dbReference>
<feature type="domain" description="Signal transduction histidine kinase subgroup 3 dimerisation and phosphoacceptor" evidence="3">
    <location>
        <begin position="108"/>
        <end position="137"/>
    </location>
</feature>
<dbReference type="InterPro" id="IPR011712">
    <property type="entry name" value="Sig_transdc_His_kin_sub3_dim/P"/>
</dbReference>
<evidence type="ECO:0000313" key="4">
    <source>
        <dbReference type="EMBL" id="MBT1712526.1"/>
    </source>
</evidence>
<dbReference type="Pfam" id="PF07495">
    <property type="entry name" value="Y_Y_Y"/>
    <property type="match status" value="1"/>
</dbReference>
<evidence type="ECO:0000313" key="5">
    <source>
        <dbReference type="Proteomes" id="UP001319080"/>
    </source>
</evidence>
<dbReference type="InterPro" id="IPR011123">
    <property type="entry name" value="Y_Y_Y"/>
</dbReference>
<name>A0AAP2GT55_9BACT</name>
<dbReference type="GO" id="GO:0016020">
    <property type="term" value="C:membrane"/>
    <property type="evidence" value="ECO:0007669"/>
    <property type="project" value="InterPro"/>
</dbReference>
<dbReference type="Proteomes" id="UP001319080">
    <property type="component" value="Unassembled WGS sequence"/>
</dbReference>
<sequence>FIALNYRKKHDNVYAYYLEGFEKDWNHSGSQHRAYYTNLSPGRYTLHLKAGDALGHWSTEAAIVQLEVLPAYYETAWFRTLVFLVICGLLYGLYRYRINQLLRLQHVRNRISADLHDELGSSLSGISIMGALAKKDLPVTHPSASFVERMVE</sequence>
<gene>
    <name evidence="4" type="ORF">KK062_30100</name>
</gene>
<keyword evidence="1" id="KW-0812">Transmembrane</keyword>
<evidence type="ECO:0000256" key="1">
    <source>
        <dbReference type="SAM" id="Phobius"/>
    </source>
</evidence>
<feature type="non-terminal residue" evidence="4">
    <location>
        <position position="1"/>
    </location>
</feature>
<evidence type="ECO:0000259" key="2">
    <source>
        <dbReference type="Pfam" id="PF07495"/>
    </source>
</evidence>
<comment type="caution">
    <text evidence="4">The sequence shown here is derived from an EMBL/GenBank/DDBJ whole genome shotgun (WGS) entry which is preliminary data.</text>
</comment>
<reference evidence="4 5" key="1">
    <citation type="submission" date="2021-05" db="EMBL/GenBank/DDBJ databases">
        <title>A Polyphasic approach of four new species of the genus Ohtaekwangia: Ohtaekwangia histidinii sp. nov., Ohtaekwangia cretensis sp. nov., Ohtaekwangia indiensis sp. nov., Ohtaekwangia reichenbachii sp. nov. from diverse environment.</title>
        <authorList>
            <person name="Octaviana S."/>
        </authorList>
    </citation>
    <scope>NUCLEOTIDE SEQUENCE [LARGE SCALE GENOMIC DNA]</scope>
    <source>
        <strain evidence="4 5">PWU5</strain>
    </source>
</reference>
<accession>A0AAP2GT55</accession>
<keyword evidence="1" id="KW-1133">Transmembrane helix</keyword>
<dbReference type="Gene3D" id="2.60.40.10">
    <property type="entry name" value="Immunoglobulins"/>
    <property type="match status" value="1"/>
</dbReference>
<dbReference type="Pfam" id="PF07730">
    <property type="entry name" value="HisKA_3"/>
    <property type="match status" value="1"/>
</dbReference>
<dbReference type="InterPro" id="IPR013783">
    <property type="entry name" value="Ig-like_fold"/>
</dbReference>